<evidence type="ECO:0000313" key="3">
    <source>
        <dbReference type="Proteomes" id="UP000299102"/>
    </source>
</evidence>
<accession>A0A4C1ULN3</accession>
<comment type="caution">
    <text evidence="2">The sequence shown here is derived from an EMBL/GenBank/DDBJ whole genome shotgun (WGS) entry which is preliminary data.</text>
</comment>
<proteinExistence type="predicted"/>
<keyword evidence="1" id="KW-0812">Transmembrane</keyword>
<evidence type="ECO:0000313" key="2">
    <source>
        <dbReference type="EMBL" id="GBP26774.1"/>
    </source>
</evidence>
<protein>
    <submittedName>
        <fullName evidence="2">Uncharacterized protein</fullName>
    </submittedName>
</protein>
<sequence length="273" mass="31746">MDVRTVTSEGGVNSFHFSYYIFLLSMEEDVVTRVKGGMLWSFGNLDRMNESRLTRQIYGVDVCNGKLELRGKQRNCTLTPTRAARGRSLCMRCRRAARTTDFACMTFRRKIRLKIMKRADVKHNLDWCKYLDSIRRKQYTYYVTSLMWHLILIFLTFLVTHVYIVENIWYQLLYWNTSNNQWIAGFSERRLYYESYSSALELIGMNRISDGGEISAGNQMMGQQVRVILRLVYTSRPGVNACGLMELHAGLAPTALSLAAHYTILMLQFMNLI</sequence>
<evidence type="ECO:0000256" key="1">
    <source>
        <dbReference type="SAM" id="Phobius"/>
    </source>
</evidence>
<feature type="transmembrane region" description="Helical" evidence="1">
    <location>
        <begin position="139"/>
        <end position="164"/>
    </location>
</feature>
<organism evidence="2 3">
    <name type="scientific">Eumeta variegata</name>
    <name type="common">Bagworm moth</name>
    <name type="synonym">Eumeta japonica</name>
    <dbReference type="NCBI Taxonomy" id="151549"/>
    <lineage>
        <taxon>Eukaryota</taxon>
        <taxon>Metazoa</taxon>
        <taxon>Ecdysozoa</taxon>
        <taxon>Arthropoda</taxon>
        <taxon>Hexapoda</taxon>
        <taxon>Insecta</taxon>
        <taxon>Pterygota</taxon>
        <taxon>Neoptera</taxon>
        <taxon>Endopterygota</taxon>
        <taxon>Lepidoptera</taxon>
        <taxon>Glossata</taxon>
        <taxon>Ditrysia</taxon>
        <taxon>Tineoidea</taxon>
        <taxon>Psychidae</taxon>
        <taxon>Oiketicinae</taxon>
        <taxon>Eumeta</taxon>
    </lineage>
</organism>
<gene>
    <name evidence="2" type="ORF">EVAR_81139_1</name>
</gene>
<reference evidence="2 3" key="1">
    <citation type="journal article" date="2019" name="Commun. Biol.">
        <title>The bagworm genome reveals a unique fibroin gene that provides high tensile strength.</title>
        <authorList>
            <person name="Kono N."/>
            <person name="Nakamura H."/>
            <person name="Ohtoshi R."/>
            <person name="Tomita M."/>
            <person name="Numata K."/>
            <person name="Arakawa K."/>
        </authorList>
    </citation>
    <scope>NUCLEOTIDE SEQUENCE [LARGE SCALE GENOMIC DNA]</scope>
</reference>
<keyword evidence="1" id="KW-0472">Membrane</keyword>
<name>A0A4C1ULN3_EUMVA</name>
<dbReference type="EMBL" id="BGZK01000185">
    <property type="protein sequence ID" value="GBP26774.1"/>
    <property type="molecule type" value="Genomic_DNA"/>
</dbReference>
<dbReference type="AlphaFoldDB" id="A0A4C1ULN3"/>
<dbReference type="Proteomes" id="UP000299102">
    <property type="component" value="Unassembled WGS sequence"/>
</dbReference>
<keyword evidence="1" id="KW-1133">Transmembrane helix</keyword>
<keyword evidence="3" id="KW-1185">Reference proteome</keyword>
<dbReference type="OrthoDB" id="6930543at2759"/>